<dbReference type="InterPro" id="IPR018247">
    <property type="entry name" value="EF_Hand_1_Ca_BS"/>
</dbReference>
<dbReference type="GO" id="GO:0005509">
    <property type="term" value="F:calcium ion binding"/>
    <property type="evidence" value="ECO:0007669"/>
    <property type="project" value="InterPro"/>
</dbReference>
<comment type="caution">
    <text evidence="8">The sequence shown here is derived from an EMBL/GenBank/DDBJ whole genome shotgun (WGS) entry which is preliminary data.</text>
</comment>
<feature type="compositionally biased region" description="Basic and acidic residues" evidence="5">
    <location>
        <begin position="650"/>
        <end position="691"/>
    </location>
</feature>
<evidence type="ECO:0000313" key="8">
    <source>
        <dbReference type="EMBL" id="TWU41956.1"/>
    </source>
</evidence>
<evidence type="ECO:0000256" key="4">
    <source>
        <dbReference type="ARBA" id="ARBA00022801"/>
    </source>
</evidence>
<organism evidence="8 9">
    <name type="scientific">Novipirellula artificiosorum</name>
    <dbReference type="NCBI Taxonomy" id="2528016"/>
    <lineage>
        <taxon>Bacteria</taxon>
        <taxon>Pseudomonadati</taxon>
        <taxon>Planctomycetota</taxon>
        <taxon>Planctomycetia</taxon>
        <taxon>Pirellulales</taxon>
        <taxon>Pirellulaceae</taxon>
        <taxon>Novipirellula</taxon>
    </lineage>
</organism>
<evidence type="ECO:0000313" key="9">
    <source>
        <dbReference type="Proteomes" id="UP000319143"/>
    </source>
</evidence>
<dbReference type="SUPFAM" id="SSF49785">
    <property type="entry name" value="Galactose-binding domain-like"/>
    <property type="match status" value="1"/>
</dbReference>
<dbReference type="Proteomes" id="UP000319143">
    <property type="component" value="Unassembled WGS sequence"/>
</dbReference>
<evidence type="ECO:0000256" key="1">
    <source>
        <dbReference type="ARBA" id="ARBA00022670"/>
    </source>
</evidence>
<dbReference type="InterPro" id="IPR011992">
    <property type="entry name" value="EF-hand-dom_pair"/>
</dbReference>
<feature type="domain" description="EF-hand" evidence="6">
    <location>
        <begin position="331"/>
        <end position="355"/>
    </location>
</feature>
<dbReference type="PANTHER" id="PTHR10827:SF98">
    <property type="entry name" value="45 KDA CALCIUM-BINDING PROTEIN"/>
    <property type="match status" value="1"/>
</dbReference>
<evidence type="ECO:0000256" key="2">
    <source>
        <dbReference type="ARBA" id="ARBA00022723"/>
    </source>
</evidence>
<dbReference type="PANTHER" id="PTHR10827">
    <property type="entry name" value="RETICULOCALBIN"/>
    <property type="match status" value="1"/>
</dbReference>
<keyword evidence="4" id="KW-0378">Hydrolase</keyword>
<keyword evidence="3" id="KW-0677">Repeat</keyword>
<dbReference type="InterPro" id="IPR002048">
    <property type="entry name" value="EF_hand_dom"/>
</dbReference>
<dbReference type="GO" id="GO:0004252">
    <property type="term" value="F:serine-type endopeptidase activity"/>
    <property type="evidence" value="ECO:0007669"/>
    <property type="project" value="InterPro"/>
</dbReference>
<keyword evidence="1" id="KW-0645">Protease</keyword>
<dbReference type="Pfam" id="PF13202">
    <property type="entry name" value="EF-hand_5"/>
    <property type="match status" value="2"/>
</dbReference>
<dbReference type="AlphaFoldDB" id="A0A5C6E3G0"/>
<feature type="domain" description="EF-hand" evidence="6">
    <location>
        <begin position="89"/>
        <end position="124"/>
    </location>
</feature>
<keyword evidence="2" id="KW-0479">Metal-binding</keyword>
<dbReference type="Pfam" id="PF01483">
    <property type="entry name" value="P_proprotein"/>
    <property type="match status" value="1"/>
</dbReference>
<feature type="domain" description="P/Homo B" evidence="7">
    <location>
        <begin position="412"/>
        <end position="568"/>
    </location>
</feature>
<dbReference type="InterPro" id="IPR002884">
    <property type="entry name" value="P_dom"/>
</dbReference>
<name>A0A5C6E3G0_9BACT</name>
<dbReference type="GO" id="GO:0006508">
    <property type="term" value="P:proteolysis"/>
    <property type="evidence" value="ECO:0007669"/>
    <property type="project" value="UniProtKB-KW"/>
</dbReference>
<reference evidence="8 9" key="1">
    <citation type="submission" date="2019-02" db="EMBL/GenBank/DDBJ databases">
        <title>Deep-cultivation of Planctomycetes and their phenomic and genomic characterization uncovers novel biology.</title>
        <authorList>
            <person name="Wiegand S."/>
            <person name="Jogler M."/>
            <person name="Boedeker C."/>
            <person name="Pinto D."/>
            <person name="Vollmers J."/>
            <person name="Rivas-Marin E."/>
            <person name="Kohn T."/>
            <person name="Peeters S.H."/>
            <person name="Heuer A."/>
            <person name="Rast P."/>
            <person name="Oberbeckmann S."/>
            <person name="Bunk B."/>
            <person name="Jeske O."/>
            <person name="Meyerdierks A."/>
            <person name="Storesund J.E."/>
            <person name="Kallscheuer N."/>
            <person name="Luecker S."/>
            <person name="Lage O.M."/>
            <person name="Pohl T."/>
            <person name="Merkel B.J."/>
            <person name="Hornburger P."/>
            <person name="Mueller R.-W."/>
            <person name="Bruemmer F."/>
            <person name="Labrenz M."/>
            <person name="Spormann A.M."/>
            <person name="Op Den Camp H."/>
            <person name="Overmann J."/>
            <person name="Amann R."/>
            <person name="Jetten M.S.M."/>
            <person name="Mascher T."/>
            <person name="Medema M.H."/>
            <person name="Devos D.P."/>
            <person name="Kaster A.-K."/>
            <person name="Ovreas L."/>
            <person name="Rohde M."/>
            <person name="Galperin M.Y."/>
            <person name="Jogler C."/>
        </authorList>
    </citation>
    <scope>NUCLEOTIDE SEQUENCE [LARGE SCALE GENOMIC DNA]</scope>
    <source>
        <strain evidence="8 9">Poly41</strain>
    </source>
</reference>
<feature type="region of interest" description="Disordered" evidence="5">
    <location>
        <begin position="571"/>
        <end position="617"/>
    </location>
</feature>
<feature type="region of interest" description="Disordered" evidence="5">
    <location>
        <begin position="648"/>
        <end position="691"/>
    </location>
</feature>
<feature type="compositionally biased region" description="Basic and acidic residues" evidence="5">
    <location>
        <begin position="591"/>
        <end position="617"/>
    </location>
</feature>
<dbReference type="PROSITE" id="PS50222">
    <property type="entry name" value="EF_HAND_2"/>
    <property type="match status" value="2"/>
</dbReference>
<protein>
    <submittedName>
        <fullName evidence="8">EF hand</fullName>
    </submittedName>
</protein>
<dbReference type="Gene3D" id="1.10.238.10">
    <property type="entry name" value="EF-hand"/>
    <property type="match status" value="2"/>
</dbReference>
<dbReference type="InterPro" id="IPR008979">
    <property type="entry name" value="Galactose-bd-like_sf"/>
</dbReference>
<evidence type="ECO:0000259" key="7">
    <source>
        <dbReference type="PROSITE" id="PS51829"/>
    </source>
</evidence>
<accession>A0A5C6E3G0</accession>
<dbReference type="SUPFAM" id="SSF47473">
    <property type="entry name" value="EF-hand"/>
    <property type="match status" value="2"/>
</dbReference>
<dbReference type="EMBL" id="SJPV01000001">
    <property type="protein sequence ID" value="TWU41956.1"/>
    <property type="molecule type" value="Genomic_DNA"/>
</dbReference>
<evidence type="ECO:0000256" key="3">
    <source>
        <dbReference type="ARBA" id="ARBA00022737"/>
    </source>
</evidence>
<proteinExistence type="predicted"/>
<evidence type="ECO:0000256" key="5">
    <source>
        <dbReference type="SAM" id="MobiDB-lite"/>
    </source>
</evidence>
<evidence type="ECO:0000259" key="6">
    <source>
        <dbReference type="PROSITE" id="PS50222"/>
    </source>
</evidence>
<gene>
    <name evidence="8" type="ORF">Poly41_02520</name>
</gene>
<dbReference type="PROSITE" id="PS51829">
    <property type="entry name" value="P_HOMO_B"/>
    <property type="match status" value="1"/>
</dbReference>
<dbReference type="Gene3D" id="2.60.120.260">
    <property type="entry name" value="Galactose-binding domain-like"/>
    <property type="match status" value="1"/>
</dbReference>
<keyword evidence="9" id="KW-1185">Reference proteome</keyword>
<dbReference type="PROSITE" id="PS00018">
    <property type="entry name" value="EF_HAND_1"/>
    <property type="match status" value="4"/>
</dbReference>
<sequence length="691" mass="78199">MTQTANVTGKGIFRSFLFLFGWMMNKSSCEAGQKELNRLKRFYKSMFPDRHPVSRDTHDRLKLRRSQVTRKVALSLLAGIWLCPTPLVQAQSGLRDSLERLDRNQNGKIEPAEITPLARPYLERITKARRMSLDRPNEIESLQEAARIYYALQNGVAGARVIPSDDSTVRPFGTDSDQPMVPEFGLAEIRYPYTQDDIDEANRTLRRYDRNGDDYIDREEARRGEWTHRDPFEEDYDHDNRLSRLELGQRYARRRLLSSDSDELVQRSRRIGNGIPPSKPDPLERQDASQWWKKGGNDFWLTAALLGRFDSNKNGKLESQEATSLGMPTSQIDIDRDGDLTREELHAFVSVMQEEAGEGSEGIPGWFYELDKNRDQQVSMMEFSTEWSDEKILEFQQIDTNGDGLLTTAEVVQAKSIAGGTYENHTAEVLPPRRTIISEIAVSEDYLIGDLNLRLSITHSNVSFLDAYLTGPDGQWIELFTEVGGGDDNFEETIFDDQSQFPIIKARPPYKGTFLPEGVVKRQPGLSYYTGKSIQGVWQLVIRGTRSERFGMLHSWSLIVKPQADMIDGVALAPLNDGPQPTTGRAPQTDGVRETVQKETTKATEPRPRPTSEKPKLDYQAIGQKMEAAVAAGQMTPEQVRQAWIAIKGRAGEKEKGEKEKGVKKKEDAKKEYGLKKEGGNRKSANSEKAR</sequence>